<evidence type="ECO:0008006" key="3">
    <source>
        <dbReference type="Google" id="ProtNLM"/>
    </source>
</evidence>
<accession>A0A848AXM3</accession>
<evidence type="ECO:0000313" key="2">
    <source>
        <dbReference type="Proteomes" id="UP000576225"/>
    </source>
</evidence>
<sequence>MNDAPSCWGKYKAESACCVACQYAAACRYCTETEPAMNRPVGGQDYDSVSEWAPDLADYDHTPGSEPEEPEAATAAPDLAGFLNFILHLDDYTLGILAELIAPTRSGIGRYSVAELARLHGISRQGMHRKVLDVARKSPELAGLLAMSVKKIQKARRDFTAPRRRSRDERQMEFHF</sequence>
<dbReference type="Proteomes" id="UP000576225">
    <property type="component" value="Unassembled WGS sequence"/>
</dbReference>
<gene>
    <name evidence="1" type="ORF">HF882_06795</name>
</gene>
<protein>
    <recommendedName>
        <fullName evidence="3">Helix-turn-helix protein</fullName>
    </recommendedName>
</protein>
<dbReference type="RefSeq" id="WP_168962084.1">
    <property type="nucleotide sequence ID" value="NZ_JABAEW010000009.1"/>
</dbReference>
<evidence type="ECO:0000313" key="1">
    <source>
        <dbReference type="EMBL" id="NMD86290.1"/>
    </source>
</evidence>
<reference evidence="1 2" key="1">
    <citation type="submission" date="2020-04" db="EMBL/GenBank/DDBJ databases">
        <authorList>
            <person name="Hitch T.C.A."/>
            <person name="Wylensek D."/>
            <person name="Clavel T."/>
        </authorList>
    </citation>
    <scope>NUCLEOTIDE SEQUENCE [LARGE SCALE GENOMIC DNA]</scope>
    <source>
        <strain evidence="1 2">COR2-253-APC-1A</strain>
    </source>
</reference>
<organism evidence="1 2">
    <name type="scientific">Victivallis vadensis</name>
    <dbReference type="NCBI Taxonomy" id="172901"/>
    <lineage>
        <taxon>Bacteria</taxon>
        <taxon>Pseudomonadati</taxon>
        <taxon>Lentisphaerota</taxon>
        <taxon>Lentisphaeria</taxon>
        <taxon>Victivallales</taxon>
        <taxon>Victivallaceae</taxon>
        <taxon>Victivallis</taxon>
    </lineage>
</organism>
<dbReference type="AlphaFoldDB" id="A0A848AXM3"/>
<proteinExistence type="predicted"/>
<dbReference type="EMBL" id="JABAEW010000009">
    <property type="protein sequence ID" value="NMD86290.1"/>
    <property type="molecule type" value="Genomic_DNA"/>
</dbReference>
<name>A0A848AXM3_9BACT</name>
<comment type="caution">
    <text evidence="1">The sequence shown here is derived from an EMBL/GenBank/DDBJ whole genome shotgun (WGS) entry which is preliminary data.</text>
</comment>